<feature type="domain" description="Rab-GAP TBC" evidence="2">
    <location>
        <begin position="76"/>
        <end position="472"/>
    </location>
</feature>
<feature type="compositionally biased region" description="Basic and acidic residues" evidence="1">
    <location>
        <begin position="166"/>
        <end position="179"/>
    </location>
</feature>
<dbReference type="InterPro" id="IPR035969">
    <property type="entry name" value="Rab-GAP_TBC_sf"/>
</dbReference>
<dbReference type="EMBL" id="LFYR01000811">
    <property type="protein sequence ID" value="KMZ68776.1"/>
    <property type="molecule type" value="Genomic_DNA"/>
</dbReference>
<feature type="region of interest" description="Disordered" evidence="1">
    <location>
        <begin position="146"/>
        <end position="179"/>
    </location>
</feature>
<comment type="caution">
    <text evidence="3">The sequence shown here is derived from an EMBL/GenBank/DDBJ whole genome shotgun (WGS) entry which is preliminary data.</text>
</comment>
<dbReference type="PANTHER" id="PTHR22957">
    <property type="entry name" value="TBC1 DOMAIN FAMILY MEMBER GTPASE-ACTIVATING PROTEIN"/>
    <property type="match status" value="1"/>
</dbReference>
<organism evidence="3 4">
    <name type="scientific">Zostera marina</name>
    <name type="common">Eelgrass</name>
    <dbReference type="NCBI Taxonomy" id="29655"/>
    <lineage>
        <taxon>Eukaryota</taxon>
        <taxon>Viridiplantae</taxon>
        <taxon>Streptophyta</taxon>
        <taxon>Embryophyta</taxon>
        <taxon>Tracheophyta</taxon>
        <taxon>Spermatophyta</taxon>
        <taxon>Magnoliopsida</taxon>
        <taxon>Liliopsida</taxon>
        <taxon>Zosteraceae</taxon>
        <taxon>Zostera</taxon>
    </lineage>
</organism>
<evidence type="ECO:0000256" key="1">
    <source>
        <dbReference type="SAM" id="MobiDB-lite"/>
    </source>
</evidence>
<keyword evidence="4" id="KW-1185">Reference proteome</keyword>
<proteinExistence type="predicted"/>
<gene>
    <name evidence="3" type="ORF">ZOSMA_22G00660</name>
</gene>
<dbReference type="SUPFAM" id="SSF47923">
    <property type="entry name" value="Ypt/Rab-GAP domain of gyp1p"/>
    <property type="match status" value="2"/>
</dbReference>
<evidence type="ECO:0000313" key="4">
    <source>
        <dbReference type="Proteomes" id="UP000036987"/>
    </source>
</evidence>
<dbReference type="AlphaFoldDB" id="A0A0K9PIK6"/>
<dbReference type="Pfam" id="PF00566">
    <property type="entry name" value="RabGAP-TBC"/>
    <property type="match status" value="1"/>
</dbReference>
<dbReference type="PANTHER" id="PTHR22957:SF456">
    <property type="entry name" value="YPT_RAB-GAP DOMAIN OF GYP1P SUPERFAMILY PROTEIN"/>
    <property type="match status" value="1"/>
</dbReference>
<dbReference type="SMART" id="SM00164">
    <property type="entry name" value="TBC"/>
    <property type="match status" value="1"/>
</dbReference>
<dbReference type="OrthoDB" id="10264062at2759"/>
<dbReference type="InterPro" id="IPR000195">
    <property type="entry name" value="Rab-GAP-TBC_dom"/>
</dbReference>
<protein>
    <submittedName>
        <fullName evidence="3">TBC1 domain family member</fullName>
    </submittedName>
</protein>
<evidence type="ECO:0000259" key="2">
    <source>
        <dbReference type="PROSITE" id="PS50086"/>
    </source>
</evidence>
<evidence type="ECO:0000313" key="3">
    <source>
        <dbReference type="EMBL" id="KMZ68776.1"/>
    </source>
</evidence>
<dbReference type="PROSITE" id="PS50086">
    <property type="entry name" value="TBC_RABGAP"/>
    <property type="match status" value="1"/>
</dbReference>
<sequence length="644" mass="74131">MSFDGDEKRWICSRGTTMNLNLVSSIVKEISRDPCLNPSPNKGSKKLKPDKWQSLFDDDGRVHGFGKALKSILLGGVDPSIRPEVWEFLLSCYSSNSTSEYREQLRTARRERYEDLVRECQAMHSTVGTGALAFVIGSRVMDARTLPRDNNATDKKETTHNQFNSDNRDEKEGHPHVDNIHANSYLNHRESSSDSVTRDLSNNARSSDVCNCFQGKNEMEVEESYFSNENLFDFQSIPFTNLFEKITPDEKKCNLHSHRSSLDYRYNESLNTFQNNNDIDLQENWNYRSEDDIPRKVSDVQDEEEATTSNTYISGDSVSQWLWTLHKIVVDVVRTDNDLSFYGDSKNMARMSDILAVYAWIDPATGYCQGMSDLLSPFVVLYEDNADAFWCFEMLLRRLRENFHMEGPTGVMKKLQTLWKILEHTDSELYDHLSVIGAENLHFAFRMLMLLFRRELSFDDTLCMWEMMWATDFDEVLARGYEENCLEALILELPKDSNIETNANSIINSKMDIKDSPTDNGNSDFITCDKDEVKSDSKYPFCGLTKANFWTKQQQMQICSLSVSTRSIDDEISVFCVAAILITNRQKIMRETTSIDDVIKMFNDNLLKIRVKKCIQMAVKIRKKYLYKMKSINAGNSEQGESAV</sequence>
<dbReference type="OMA" id="KPEKWHT"/>
<dbReference type="Gene3D" id="1.10.8.270">
    <property type="entry name" value="putative rabgap domain of human tbc1 domain family member 14 like domains"/>
    <property type="match status" value="1"/>
</dbReference>
<name>A0A0K9PIK6_ZOSMR</name>
<dbReference type="STRING" id="29655.A0A0K9PIK6"/>
<dbReference type="Gene3D" id="1.10.472.80">
    <property type="entry name" value="Ypt/Rab-GAP domain of gyp1p, domain 3"/>
    <property type="match status" value="1"/>
</dbReference>
<dbReference type="Proteomes" id="UP000036987">
    <property type="component" value="Unassembled WGS sequence"/>
</dbReference>
<accession>A0A0K9PIK6</accession>
<dbReference type="FunFam" id="1.10.8.270:FF:000021">
    <property type="entry name" value="Ypt/Rab-GAP domain of gyp1p superfamily protein"/>
    <property type="match status" value="1"/>
</dbReference>
<dbReference type="GO" id="GO:0005096">
    <property type="term" value="F:GTPase activator activity"/>
    <property type="evidence" value="ECO:0000318"/>
    <property type="project" value="GO_Central"/>
</dbReference>
<feature type="compositionally biased region" description="Basic and acidic residues" evidence="1">
    <location>
        <begin position="146"/>
        <end position="159"/>
    </location>
</feature>
<reference evidence="4" key="1">
    <citation type="journal article" date="2016" name="Nature">
        <title>The genome of the seagrass Zostera marina reveals angiosperm adaptation to the sea.</title>
        <authorList>
            <person name="Olsen J.L."/>
            <person name="Rouze P."/>
            <person name="Verhelst B."/>
            <person name="Lin Y.-C."/>
            <person name="Bayer T."/>
            <person name="Collen J."/>
            <person name="Dattolo E."/>
            <person name="De Paoli E."/>
            <person name="Dittami S."/>
            <person name="Maumus F."/>
            <person name="Michel G."/>
            <person name="Kersting A."/>
            <person name="Lauritano C."/>
            <person name="Lohaus R."/>
            <person name="Toepel M."/>
            <person name="Tonon T."/>
            <person name="Vanneste K."/>
            <person name="Amirebrahimi M."/>
            <person name="Brakel J."/>
            <person name="Bostroem C."/>
            <person name="Chovatia M."/>
            <person name="Grimwood J."/>
            <person name="Jenkins J.W."/>
            <person name="Jueterbock A."/>
            <person name="Mraz A."/>
            <person name="Stam W.T."/>
            <person name="Tice H."/>
            <person name="Bornberg-Bauer E."/>
            <person name="Green P.J."/>
            <person name="Pearson G.A."/>
            <person name="Procaccini G."/>
            <person name="Duarte C.M."/>
            <person name="Schmutz J."/>
            <person name="Reusch T.B.H."/>
            <person name="Van de Peer Y."/>
        </authorList>
    </citation>
    <scope>NUCLEOTIDE SEQUENCE [LARGE SCALE GENOMIC DNA]</scope>
    <source>
        <strain evidence="4">cv. Finnish</strain>
    </source>
</reference>